<comment type="caution">
    <text evidence="2">The sequence shown here is derived from an EMBL/GenBank/DDBJ whole genome shotgun (WGS) entry which is preliminary data.</text>
</comment>
<keyword evidence="3" id="KW-1185">Reference proteome</keyword>
<gene>
    <name evidence="2" type="ORF">RQX22_15025</name>
</gene>
<feature type="compositionally biased region" description="Basic and acidic residues" evidence="1">
    <location>
        <begin position="1"/>
        <end position="19"/>
    </location>
</feature>
<dbReference type="RefSeq" id="WP_315727372.1">
    <property type="nucleotide sequence ID" value="NZ_JAVUPU010000008.1"/>
</dbReference>
<dbReference type="Proteomes" id="UP001259572">
    <property type="component" value="Unassembled WGS sequence"/>
</dbReference>
<evidence type="ECO:0000256" key="1">
    <source>
        <dbReference type="SAM" id="MobiDB-lite"/>
    </source>
</evidence>
<organism evidence="2 3">
    <name type="scientific">Sphingosinicella rhizophila</name>
    <dbReference type="NCBI Taxonomy" id="3050082"/>
    <lineage>
        <taxon>Bacteria</taxon>
        <taxon>Pseudomonadati</taxon>
        <taxon>Pseudomonadota</taxon>
        <taxon>Alphaproteobacteria</taxon>
        <taxon>Sphingomonadales</taxon>
        <taxon>Sphingosinicellaceae</taxon>
        <taxon>Sphingosinicella</taxon>
    </lineage>
</organism>
<feature type="region of interest" description="Disordered" evidence="1">
    <location>
        <begin position="1"/>
        <end position="28"/>
    </location>
</feature>
<evidence type="ECO:0000313" key="2">
    <source>
        <dbReference type="EMBL" id="MDT9600272.1"/>
    </source>
</evidence>
<sequence length="65" mass="6982">MDREIHDKPSEVGAEDGHVNVDGPDGVAVTMTPEAAAETSHRLLFGAAEARGQQIAEEDRKKARL</sequence>
<accession>A0ABU3QAF9</accession>
<reference evidence="2 3" key="1">
    <citation type="submission" date="2023-05" db="EMBL/GenBank/DDBJ databases">
        <authorList>
            <person name="Guo Y."/>
        </authorList>
    </citation>
    <scope>NUCLEOTIDE SEQUENCE [LARGE SCALE GENOMIC DNA]</scope>
    <source>
        <strain evidence="2 3">GR2756</strain>
    </source>
</reference>
<name>A0ABU3QAF9_9SPHN</name>
<proteinExistence type="predicted"/>
<dbReference type="EMBL" id="JAVUPU010000008">
    <property type="protein sequence ID" value="MDT9600272.1"/>
    <property type="molecule type" value="Genomic_DNA"/>
</dbReference>
<evidence type="ECO:0000313" key="3">
    <source>
        <dbReference type="Proteomes" id="UP001259572"/>
    </source>
</evidence>
<protein>
    <submittedName>
        <fullName evidence="2">Uncharacterized protein</fullName>
    </submittedName>
</protein>